<name>A0A2U8WTK0_9HYPH</name>
<dbReference type="Proteomes" id="UP000245444">
    <property type="component" value="Chromosome"/>
</dbReference>
<protein>
    <submittedName>
        <fullName evidence="1">Uncharacterized protein</fullName>
    </submittedName>
</protein>
<dbReference type="OrthoDB" id="7995064at2"/>
<gene>
    <name evidence="1" type="ORF">DK419_26170</name>
</gene>
<evidence type="ECO:0000313" key="2">
    <source>
        <dbReference type="Proteomes" id="UP000245444"/>
    </source>
</evidence>
<evidence type="ECO:0000313" key="1">
    <source>
        <dbReference type="EMBL" id="AWN49403.1"/>
    </source>
</evidence>
<organism evidence="1 2">
    <name type="scientific">Methylobacterium terrae</name>
    <dbReference type="NCBI Taxonomy" id="2202827"/>
    <lineage>
        <taxon>Bacteria</taxon>
        <taxon>Pseudomonadati</taxon>
        <taxon>Pseudomonadota</taxon>
        <taxon>Alphaproteobacteria</taxon>
        <taxon>Hyphomicrobiales</taxon>
        <taxon>Methylobacteriaceae</taxon>
        <taxon>Methylobacterium</taxon>
    </lineage>
</organism>
<accession>A0A2U8WTK0</accession>
<dbReference type="KEGG" id="mtea:DK419_26170"/>
<sequence length="179" mass="18231">MRRDLIVLTLAATLVGAGAEAQPLRGAGAAGRGAAGGAVGQGGHLRFQPVRSGRAAIYDARGLHGRSGNVQGGDVRRGDLRGRRFAAYGGGFAGTAYAAPLGLYGTAGALEPGLVAEPYFKLPRPNELVPSAWGEGTYGIPTVSGIPPQPKADPVLYVINGGERPVGGARVILVQAPRR</sequence>
<keyword evidence="2" id="KW-1185">Reference proteome</keyword>
<proteinExistence type="predicted"/>
<dbReference type="AlphaFoldDB" id="A0A2U8WTK0"/>
<dbReference type="EMBL" id="CP029553">
    <property type="protein sequence ID" value="AWN49403.1"/>
    <property type="molecule type" value="Genomic_DNA"/>
</dbReference>
<dbReference type="RefSeq" id="WP_109961673.1">
    <property type="nucleotide sequence ID" value="NZ_CP029553.1"/>
</dbReference>
<reference evidence="1 2" key="1">
    <citation type="submission" date="2018-05" db="EMBL/GenBank/DDBJ databases">
        <title>Complete Genome Sequence of Methylobacterium sp. 17Sr1-28.</title>
        <authorList>
            <person name="Srinivasan S."/>
        </authorList>
    </citation>
    <scope>NUCLEOTIDE SEQUENCE [LARGE SCALE GENOMIC DNA]</scope>
    <source>
        <strain evidence="1 2">17Sr1-28</strain>
    </source>
</reference>